<reference evidence="4" key="1">
    <citation type="journal article" date="2019" name="Int. J. Syst. Evol. Microbiol.">
        <title>The Global Catalogue of Microorganisms (GCM) 10K type strain sequencing project: providing services to taxonomists for standard genome sequencing and annotation.</title>
        <authorList>
            <consortium name="The Broad Institute Genomics Platform"/>
            <consortium name="The Broad Institute Genome Sequencing Center for Infectious Disease"/>
            <person name="Wu L."/>
            <person name="Ma J."/>
        </authorList>
    </citation>
    <scope>NUCLEOTIDE SEQUENCE [LARGE SCALE GENOMIC DNA]</scope>
    <source>
        <strain evidence="4">CGMCC 1.6784</strain>
    </source>
</reference>
<name>A0ABQ2JR96_9SPHN</name>
<proteinExistence type="predicted"/>
<dbReference type="PROSITE" id="PS51257">
    <property type="entry name" value="PROKAR_LIPOPROTEIN"/>
    <property type="match status" value="1"/>
</dbReference>
<dbReference type="PROSITE" id="PS51318">
    <property type="entry name" value="TAT"/>
    <property type="match status" value="1"/>
</dbReference>
<dbReference type="InterPro" id="IPR006311">
    <property type="entry name" value="TAT_signal"/>
</dbReference>
<gene>
    <name evidence="3" type="ORF">GCM10011349_26440</name>
</gene>
<dbReference type="EMBL" id="BMLK01000012">
    <property type="protein sequence ID" value="GGN52662.1"/>
    <property type="molecule type" value="Genomic_DNA"/>
</dbReference>
<comment type="caution">
    <text evidence="3">The sequence shown here is derived from an EMBL/GenBank/DDBJ whole genome shotgun (WGS) entry which is preliminary data.</text>
</comment>
<keyword evidence="4" id="KW-1185">Reference proteome</keyword>
<evidence type="ECO:0000313" key="4">
    <source>
        <dbReference type="Proteomes" id="UP000605099"/>
    </source>
</evidence>
<feature type="chain" id="PRO_5047438381" evidence="2">
    <location>
        <begin position="22"/>
        <end position="133"/>
    </location>
</feature>
<sequence>MLRIRRPFLATALCGAVLACAGLPAIVPASARTQAQPIDAGPEPGDPVARRKELNLEQARLAQEQLAANEASQAAHDQAVQSAQMQAQRDKAAYETAMEKHREVVAKYRADYAAWEQVVAACKRGDRTLCPPR</sequence>
<feature type="compositionally biased region" description="Low complexity" evidence="1">
    <location>
        <begin position="66"/>
        <end position="75"/>
    </location>
</feature>
<organism evidence="3 4">
    <name type="scientific">Novosphingobium indicum</name>
    <dbReference type="NCBI Taxonomy" id="462949"/>
    <lineage>
        <taxon>Bacteria</taxon>
        <taxon>Pseudomonadati</taxon>
        <taxon>Pseudomonadota</taxon>
        <taxon>Alphaproteobacteria</taxon>
        <taxon>Sphingomonadales</taxon>
        <taxon>Sphingomonadaceae</taxon>
        <taxon>Novosphingobium</taxon>
    </lineage>
</organism>
<evidence type="ECO:0000256" key="2">
    <source>
        <dbReference type="SAM" id="SignalP"/>
    </source>
</evidence>
<protein>
    <submittedName>
        <fullName evidence="3">Uncharacterized protein</fullName>
    </submittedName>
</protein>
<evidence type="ECO:0000313" key="3">
    <source>
        <dbReference type="EMBL" id="GGN52662.1"/>
    </source>
</evidence>
<feature type="signal peptide" evidence="2">
    <location>
        <begin position="1"/>
        <end position="21"/>
    </location>
</feature>
<evidence type="ECO:0000256" key="1">
    <source>
        <dbReference type="SAM" id="MobiDB-lite"/>
    </source>
</evidence>
<feature type="region of interest" description="Disordered" evidence="1">
    <location>
        <begin position="66"/>
        <end position="86"/>
    </location>
</feature>
<dbReference type="Proteomes" id="UP000605099">
    <property type="component" value="Unassembled WGS sequence"/>
</dbReference>
<keyword evidence="2" id="KW-0732">Signal</keyword>
<accession>A0ABQ2JR96</accession>
<dbReference type="RefSeq" id="WP_188820164.1">
    <property type="nucleotide sequence ID" value="NZ_BMLK01000012.1"/>
</dbReference>